<dbReference type="GO" id="GO:0005737">
    <property type="term" value="C:cytoplasm"/>
    <property type="evidence" value="ECO:0007669"/>
    <property type="project" value="UniProtKB-SubCell"/>
</dbReference>
<dbReference type="GO" id="GO:0006282">
    <property type="term" value="P:regulation of DNA repair"/>
    <property type="evidence" value="ECO:0007669"/>
    <property type="project" value="UniProtKB-UniRule"/>
</dbReference>
<dbReference type="InterPro" id="IPR053926">
    <property type="entry name" value="RecX_HTH_1st"/>
</dbReference>
<dbReference type="HOGENOM" id="CLU_066607_3_1_4"/>
<dbReference type="PANTHER" id="PTHR33602:SF1">
    <property type="entry name" value="REGULATORY PROTEIN RECX FAMILY PROTEIN"/>
    <property type="match status" value="1"/>
</dbReference>
<dbReference type="EMBL" id="CP009962">
    <property type="protein sequence ID" value="AIY43507.1"/>
    <property type="molecule type" value="Genomic_DNA"/>
</dbReference>
<dbReference type="InterPro" id="IPR053925">
    <property type="entry name" value="RecX_HTH_3rd"/>
</dbReference>
<dbReference type="RefSeq" id="WP_038493045.1">
    <property type="nucleotide sequence ID" value="NZ_CP009962.1"/>
</dbReference>
<comment type="function">
    <text evidence="5">Modulates RecA activity.</text>
</comment>
<accession>A0A0A1FKQ5</accession>
<dbReference type="Gene3D" id="1.10.10.10">
    <property type="entry name" value="Winged helix-like DNA-binding domain superfamily/Winged helix DNA-binding domain"/>
    <property type="match status" value="3"/>
</dbReference>
<sequence length="153" mass="17390">MAKLQISLKGRALRYLSAREHSRMELARKLSRYAQEGDDIEALLDTLEAAKLLSQTRFSESLIHRRAHRYGNSRILSELQSHGIDAESLTDIKADLASGEVARAREVWRKKFNQVPANAEERVKQMRFLLQRGFSHRAIQAAVKGGDEDTEDS</sequence>
<protein>
    <recommendedName>
        <fullName evidence="3 5">Regulatory protein RecX</fullName>
    </recommendedName>
</protein>
<dbReference type="STRING" id="279058.LT85_4349"/>
<dbReference type="NCBIfam" id="NF001055">
    <property type="entry name" value="PRK00117.2-5"/>
    <property type="match status" value="1"/>
</dbReference>
<evidence type="ECO:0000256" key="5">
    <source>
        <dbReference type="HAMAP-Rule" id="MF_01114"/>
    </source>
</evidence>
<dbReference type="HAMAP" id="MF_01114">
    <property type="entry name" value="RecX"/>
    <property type="match status" value="1"/>
</dbReference>
<reference evidence="9" key="1">
    <citation type="journal article" date="2014" name="Soil Biol. Biochem.">
        <title>Structure and function of bacterial communities in ageing soils: Insights from the Mendocino ecological staircase.</title>
        <authorList>
            <person name="Uroz S."/>
            <person name="Tech J.J."/>
            <person name="Sawaya N.A."/>
            <person name="Frey-Klett P."/>
            <person name="Leveau J.H.J."/>
        </authorList>
    </citation>
    <scope>NUCLEOTIDE SEQUENCE [LARGE SCALE GENOMIC DNA]</scope>
    <source>
        <strain evidence="9">Cal35</strain>
    </source>
</reference>
<organism evidence="8 9">
    <name type="scientific">Collimonas arenae</name>
    <dbReference type="NCBI Taxonomy" id="279058"/>
    <lineage>
        <taxon>Bacteria</taxon>
        <taxon>Pseudomonadati</taxon>
        <taxon>Pseudomonadota</taxon>
        <taxon>Betaproteobacteria</taxon>
        <taxon>Burkholderiales</taxon>
        <taxon>Oxalobacteraceae</taxon>
        <taxon>Collimonas</taxon>
    </lineage>
</organism>
<evidence type="ECO:0000259" key="6">
    <source>
        <dbReference type="Pfam" id="PF21981"/>
    </source>
</evidence>
<evidence type="ECO:0000256" key="1">
    <source>
        <dbReference type="ARBA" id="ARBA00004496"/>
    </source>
</evidence>
<evidence type="ECO:0000259" key="7">
    <source>
        <dbReference type="Pfam" id="PF21982"/>
    </source>
</evidence>
<keyword evidence="4 5" id="KW-0963">Cytoplasm</keyword>
<comment type="subcellular location">
    <subcellularLocation>
        <location evidence="1 5">Cytoplasm</location>
    </subcellularLocation>
</comment>
<keyword evidence="9" id="KW-1185">Reference proteome</keyword>
<evidence type="ECO:0000313" key="8">
    <source>
        <dbReference type="EMBL" id="AIY43507.1"/>
    </source>
</evidence>
<proteinExistence type="inferred from homology"/>
<gene>
    <name evidence="5 8" type="primary">recX</name>
    <name evidence="8" type="ORF">LT85_4349</name>
</gene>
<dbReference type="InterPro" id="IPR036388">
    <property type="entry name" value="WH-like_DNA-bd_sf"/>
</dbReference>
<dbReference type="OrthoDB" id="5295441at2"/>
<comment type="similarity">
    <text evidence="2 5">Belongs to the RecX family.</text>
</comment>
<evidence type="ECO:0000256" key="2">
    <source>
        <dbReference type="ARBA" id="ARBA00009695"/>
    </source>
</evidence>
<evidence type="ECO:0000256" key="4">
    <source>
        <dbReference type="ARBA" id="ARBA00022490"/>
    </source>
</evidence>
<feature type="domain" description="RecX third three-helical" evidence="6">
    <location>
        <begin position="100"/>
        <end position="143"/>
    </location>
</feature>
<evidence type="ECO:0000313" key="9">
    <source>
        <dbReference type="Proteomes" id="UP000030302"/>
    </source>
</evidence>
<dbReference type="KEGG" id="care:LT85_4349"/>
<dbReference type="InterPro" id="IPR003783">
    <property type="entry name" value="Regulatory_RecX"/>
</dbReference>
<dbReference type="Pfam" id="PF21982">
    <property type="entry name" value="RecX_HTH1"/>
    <property type="match status" value="1"/>
</dbReference>
<dbReference type="Proteomes" id="UP000030302">
    <property type="component" value="Chromosome"/>
</dbReference>
<dbReference type="PANTHER" id="PTHR33602">
    <property type="entry name" value="REGULATORY PROTEIN RECX FAMILY PROTEIN"/>
    <property type="match status" value="1"/>
</dbReference>
<dbReference type="AlphaFoldDB" id="A0A0A1FKQ5"/>
<dbReference type="Pfam" id="PF21981">
    <property type="entry name" value="RecX_HTH3"/>
    <property type="match status" value="1"/>
</dbReference>
<evidence type="ECO:0000256" key="3">
    <source>
        <dbReference type="ARBA" id="ARBA00018111"/>
    </source>
</evidence>
<feature type="domain" description="RecX first three-helical" evidence="7">
    <location>
        <begin position="10"/>
        <end position="47"/>
    </location>
</feature>
<name>A0A0A1FKQ5_9BURK</name>